<protein>
    <submittedName>
        <fullName evidence="7">Flippase</fullName>
    </submittedName>
</protein>
<accession>A0A4Q8LPH7</accession>
<feature type="transmembrane region" description="Helical" evidence="6">
    <location>
        <begin position="316"/>
        <end position="337"/>
    </location>
</feature>
<feature type="transmembrane region" description="Helical" evidence="6">
    <location>
        <begin position="349"/>
        <end position="368"/>
    </location>
</feature>
<organism evidence="7 8">
    <name type="scientific">Pseudoxanthomonas winnipegensis</name>
    <dbReference type="NCBI Taxonomy" id="2480810"/>
    <lineage>
        <taxon>Bacteria</taxon>
        <taxon>Pseudomonadati</taxon>
        <taxon>Pseudomonadota</taxon>
        <taxon>Gammaproteobacteria</taxon>
        <taxon>Lysobacterales</taxon>
        <taxon>Lysobacteraceae</taxon>
        <taxon>Pseudoxanthomonas</taxon>
    </lineage>
</organism>
<dbReference type="RefSeq" id="WP_130515378.1">
    <property type="nucleotide sequence ID" value="NZ_SHMB01000001.1"/>
</dbReference>
<evidence type="ECO:0000256" key="1">
    <source>
        <dbReference type="ARBA" id="ARBA00004651"/>
    </source>
</evidence>
<feature type="transmembrane region" description="Helical" evidence="6">
    <location>
        <begin position="463"/>
        <end position="483"/>
    </location>
</feature>
<sequence>MTASTTPDQASGHRFARHLSYNIGGQVIPLVLAAVAVPMLVHHIGVDRFGLLTIAWMVVGYFSLFDLGLGRAMTRLVAERLGRGRADQVAQVVTSGLSLMSLLGVLGGVLLAVASPWMTDLLRVPEALRGETRNAFLLLAASVPAVVLSTGLRGVLEAHHRFGVTNAIRTPVGLWTFGGPLCVLPFTDRLDWVVATLVLGRYIALLAYAIATAREVGRLARAHDGDASWRELLRFGGWMTVSNVISPLMVYMDRFFIGALLGTSAVAYYTSPYEVVFKLNVVSEGLFGVLFPLMANRFAASQAEPDRLFSLGARMIAAGLFVPVVVIVALAEPFLGLWLGPDFALRSSVVMQVLALGLLVNGFSKVAFNAIQAHGRADVTARLHMIELPLYVVALIALTRQWGIVGAALAWSLRMVLDAALLGWMSRRMAGITGSCLRRCAVLALATLALAMTPLLLPAGQPLLRAVAVLALIAIAAAAFWRWQLDAQERGRLLGQLRQACARPRRLLRGPRAQGR</sequence>
<evidence type="ECO:0000313" key="8">
    <source>
        <dbReference type="Proteomes" id="UP000291286"/>
    </source>
</evidence>
<dbReference type="AlphaFoldDB" id="A0A4Q8LPH7"/>
<keyword evidence="5 6" id="KW-0472">Membrane</keyword>
<reference evidence="7 8" key="1">
    <citation type="submission" date="2019-02" db="EMBL/GenBank/DDBJ databases">
        <title>WGS of Pseudoxanthomonas species novum from clinical isolates.</title>
        <authorList>
            <person name="Bernier A.-M."/>
            <person name="Bernard K."/>
            <person name="Vachon A."/>
        </authorList>
    </citation>
    <scope>NUCLEOTIDE SEQUENCE [LARGE SCALE GENOMIC DNA]</scope>
    <source>
        <strain evidence="7 8">NML171202</strain>
    </source>
</reference>
<dbReference type="InterPro" id="IPR002797">
    <property type="entry name" value="Polysacc_synth"/>
</dbReference>
<keyword evidence="3 6" id="KW-0812">Transmembrane</keyword>
<evidence type="ECO:0000256" key="6">
    <source>
        <dbReference type="SAM" id="Phobius"/>
    </source>
</evidence>
<feature type="transmembrane region" description="Helical" evidence="6">
    <location>
        <begin position="135"/>
        <end position="156"/>
    </location>
</feature>
<feature type="transmembrane region" description="Helical" evidence="6">
    <location>
        <begin position="21"/>
        <end position="43"/>
    </location>
</feature>
<dbReference type="PANTHER" id="PTHR30250:SF26">
    <property type="entry name" value="PSMA PROTEIN"/>
    <property type="match status" value="1"/>
</dbReference>
<comment type="caution">
    <text evidence="7">The sequence shown here is derived from an EMBL/GenBank/DDBJ whole genome shotgun (WGS) entry which is preliminary data.</text>
</comment>
<dbReference type="EMBL" id="SHMB01000001">
    <property type="protein sequence ID" value="TAA33148.1"/>
    <property type="molecule type" value="Genomic_DNA"/>
</dbReference>
<dbReference type="Pfam" id="PF01943">
    <property type="entry name" value="Polysacc_synt"/>
    <property type="match status" value="1"/>
</dbReference>
<feature type="transmembrane region" description="Helical" evidence="6">
    <location>
        <begin position="168"/>
        <end position="186"/>
    </location>
</feature>
<proteinExistence type="predicted"/>
<evidence type="ECO:0000313" key="7">
    <source>
        <dbReference type="EMBL" id="TAA33148.1"/>
    </source>
</evidence>
<feature type="transmembrane region" description="Helical" evidence="6">
    <location>
        <begin position="436"/>
        <end position="457"/>
    </location>
</feature>
<dbReference type="Proteomes" id="UP000291286">
    <property type="component" value="Unassembled WGS sequence"/>
</dbReference>
<feature type="transmembrane region" description="Helical" evidence="6">
    <location>
        <begin position="49"/>
        <end position="69"/>
    </location>
</feature>
<evidence type="ECO:0000256" key="3">
    <source>
        <dbReference type="ARBA" id="ARBA00022692"/>
    </source>
</evidence>
<evidence type="ECO:0000256" key="2">
    <source>
        <dbReference type="ARBA" id="ARBA00022475"/>
    </source>
</evidence>
<feature type="transmembrane region" description="Helical" evidence="6">
    <location>
        <begin position="89"/>
        <end position="115"/>
    </location>
</feature>
<feature type="transmembrane region" description="Helical" evidence="6">
    <location>
        <begin position="248"/>
        <end position="269"/>
    </location>
</feature>
<comment type="subcellular location">
    <subcellularLocation>
        <location evidence="1">Cell membrane</location>
        <topology evidence="1">Multi-pass membrane protein</topology>
    </subcellularLocation>
</comment>
<dbReference type="GO" id="GO:0005886">
    <property type="term" value="C:plasma membrane"/>
    <property type="evidence" value="ECO:0007669"/>
    <property type="project" value="UniProtKB-SubCell"/>
</dbReference>
<name>A0A4Q8LPH7_9GAMM</name>
<feature type="transmembrane region" description="Helical" evidence="6">
    <location>
        <begin position="192"/>
        <end position="211"/>
    </location>
</feature>
<evidence type="ECO:0000256" key="4">
    <source>
        <dbReference type="ARBA" id="ARBA00022989"/>
    </source>
</evidence>
<evidence type="ECO:0000256" key="5">
    <source>
        <dbReference type="ARBA" id="ARBA00023136"/>
    </source>
</evidence>
<keyword evidence="2" id="KW-1003">Cell membrane</keyword>
<dbReference type="InterPro" id="IPR050833">
    <property type="entry name" value="Poly_Biosynth_Transport"/>
</dbReference>
<dbReference type="PANTHER" id="PTHR30250">
    <property type="entry name" value="PST FAMILY PREDICTED COLANIC ACID TRANSPORTER"/>
    <property type="match status" value="1"/>
</dbReference>
<dbReference type="CDD" id="cd13128">
    <property type="entry name" value="MATE_Wzx_like"/>
    <property type="match status" value="1"/>
</dbReference>
<keyword evidence="4 6" id="KW-1133">Transmembrane helix</keyword>
<gene>
    <name evidence="7" type="ORF">EA661_02430</name>
</gene>